<dbReference type="Proteomes" id="UP000194873">
    <property type="component" value="Unassembled WGS sequence"/>
</dbReference>
<feature type="domain" description="HipA-like kinase" evidence="1">
    <location>
        <begin position="4"/>
        <end position="148"/>
    </location>
</feature>
<comment type="caution">
    <text evidence="2">The sequence shown here is derived from an EMBL/GenBank/DDBJ whole genome shotgun (WGS) entry which is preliminary data.</text>
</comment>
<dbReference type="EMBL" id="MTSE01000062">
    <property type="protein sequence ID" value="OUJ67842.1"/>
    <property type="molecule type" value="Genomic_DNA"/>
</dbReference>
<gene>
    <name evidence="2" type="ORF">BXP70_28465</name>
</gene>
<keyword evidence="3" id="KW-1185">Reference proteome</keyword>
<protein>
    <recommendedName>
        <fullName evidence="1">HipA-like kinase domain-containing protein</fullName>
    </recommendedName>
</protein>
<sequence>MISEDYEQYYLKYHKAPYNAHELQAEWLCSALLQLWSIPTPEVAVLVVDESLLRNLPREVRRLGRYLQRPAFGSKEVFGAQDSSELLNGDIELETLVNPEDLLWIALFDAWVANDDRRASHHNTLIAPTLEGKRYKLWAIDHAYTFGRIDFRYLDPQYLYFDIKKNLIQAHASRAYLYKWRQQRPLWTEEELRAGCYLRIKKCKEQFLAICEWLPQPYKLSEISQTALSNFLFSNSRIDLILRHFFACLP</sequence>
<dbReference type="Pfam" id="PF20613">
    <property type="entry name" value="HipA_2"/>
    <property type="match status" value="1"/>
</dbReference>
<evidence type="ECO:0000313" key="3">
    <source>
        <dbReference type="Proteomes" id="UP000194873"/>
    </source>
</evidence>
<organism evidence="2 3">
    <name type="scientific">Hymenobacter crusticola</name>
    <dbReference type="NCBI Taxonomy" id="1770526"/>
    <lineage>
        <taxon>Bacteria</taxon>
        <taxon>Pseudomonadati</taxon>
        <taxon>Bacteroidota</taxon>
        <taxon>Cytophagia</taxon>
        <taxon>Cytophagales</taxon>
        <taxon>Hymenobacteraceae</taxon>
        <taxon>Hymenobacter</taxon>
    </lineage>
</organism>
<dbReference type="InterPro" id="IPR046748">
    <property type="entry name" value="HipA_2"/>
</dbReference>
<accession>A0A243W540</accession>
<reference evidence="2 3" key="1">
    <citation type="submission" date="2017-01" db="EMBL/GenBank/DDBJ databases">
        <title>A new Hymenobacter.</title>
        <authorList>
            <person name="Liang Y."/>
            <person name="Feng F."/>
        </authorList>
    </citation>
    <scope>NUCLEOTIDE SEQUENCE [LARGE SCALE GENOMIC DNA]</scope>
    <source>
        <strain evidence="2">MIMBbqt21</strain>
    </source>
</reference>
<evidence type="ECO:0000313" key="2">
    <source>
        <dbReference type="EMBL" id="OUJ67842.1"/>
    </source>
</evidence>
<proteinExistence type="predicted"/>
<name>A0A243W540_9BACT</name>
<dbReference type="AlphaFoldDB" id="A0A243W540"/>
<evidence type="ECO:0000259" key="1">
    <source>
        <dbReference type="Pfam" id="PF20613"/>
    </source>
</evidence>